<evidence type="ECO:0000313" key="1">
    <source>
        <dbReference type="EMBL" id="TQM74976.1"/>
    </source>
</evidence>
<dbReference type="Pfam" id="PF18937">
    <property type="entry name" value="DUF5685"/>
    <property type="match status" value="1"/>
</dbReference>
<sequence length="348" mass="37590">MAHLCGLCLTLRDRHGHLARLVTNYDGLLVSVLVEAQAPELSPHRRAAPCALRGFSRADVVDARAEGARLAAAASLALAAGKIGDHLSDRDGVYARPLVGAAARRVAERWSRASDHEAAALGFDGEVLRDALARQPLLEARGGLTLLELTEPTETAVSAVFAHTGELTGKPHNAPALAEAGRLFGRLAHLLDAVEDLEADRRNGAYNPILATGTPLAEVRRLCDDAAHGIELAVADLDLERRTLVRALLVGEVRRAVARTFDDHRHGTEHPPGEVPKVRSFFVVCPAELCKICTCGWYQPKWSPNRGKSCRERCECPCDCCDGCSYCNNCCDCCRCCKRCDCDCCDCG</sequence>
<evidence type="ECO:0000313" key="2">
    <source>
        <dbReference type="Proteomes" id="UP000319213"/>
    </source>
</evidence>
<dbReference type="InterPro" id="IPR043740">
    <property type="entry name" value="DUF5685"/>
</dbReference>
<dbReference type="EMBL" id="VFPQ01000001">
    <property type="protein sequence ID" value="TQM74976.1"/>
    <property type="molecule type" value="Genomic_DNA"/>
</dbReference>
<accession>A0A543IWM3</accession>
<organism evidence="1 2">
    <name type="scientific">Thermopolyspora flexuosa</name>
    <dbReference type="NCBI Taxonomy" id="103836"/>
    <lineage>
        <taxon>Bacteria</taxon>
        <taxon>Bacillati</taxon>
        <taxon>Actinomycetota</taxon>
        <taxon>Actinomycetes</taxon>
        <taxon>Streptosporangiales</taxon>
        <taxon>Streptosporangiaceae</taxon>
        <taxon>Thermopolyspora</taxon>
    </lineage>
</organism>
<gene>
    <name evidence="1" type="ORF">FHX40_1665</name>
</gene>
<protein>
    <recommendedName>
        <fullName evidence="3">Regulatory protein</fullName>
    </recommendedName>
</protein>
<reference evidence="1 2" key="1">
    <citation type="submission" date="2019-06" db="EMBL/GenBank/DDBJ databases">
        <title>Sequencing the genomes of 1000 actinobacteria strains.</title>
        <authorList>
            <person name="Klenk H.-P."/>
        </authorList>
    </citation>
    <scope>NUCLEOTIDE SEQUENCE [LARGE SCALE GENOMIC DNA]</scope>
    <source>
        <strain evidence="1 2">DSM 43186</strain>
    </source>
</reference>
<dbReference type="AlphaFoldDB" id="A0A543IWM3"/>
<name>A0A543IWM3_9ACTN</name>
<keyword evidence="2" id="KW-1185">Reference proteome</keyword>
<comment type="caution">
    <text evidence="1">The sequence shown here is derived from an EMBL/GenBank/DDBJ whole genome shotgun (WGS) entry which is preliminary data.</text>
</comment>
<dbReference type="Proteomes" id="UP000319213">
    <property type="component" value="Unassembled WGS sequence"/>
</dbReference>
<evidence type="ECO:0008006" key="3">
    <source>
        <dbReference type="Google" id="ProtNLM"/>
    </source>
</evidence>
<proteinExistence type="predicted"/>